<name>A0AA86QFQ3_9EUKA</name>
<gene>
    <name evidence="1" type="ORF">HINF_LOCUS39982</name>
    <name evidence="2" type="ORF">HINF_LOCUS7156</name>
</gene>
<keyword evidence="3" id="KW-1185">Reference proteome</keyword>
<evidence type="ECO:0000313" key="2">
    <source>
        <dbReference type="EMBL" id="CAL5982463.1"/>
    </source>
</evidence>
<dbReference type="EMBL" id="CATOUU010000831">
    <property type="protein sequence ID" value="CAI9952337.1"/>
    <property type="molecule type" value="Genomic_DNA"/>
</dbReference>
<evidence type="ECO:0000313" key="3">
    <source>
        <dbReference type="Proteomes" id="UP001642409"/>
    </source>
</evidence>
<accession>A0AA86QFQ3</accession>
<reference evidence="2 3" key="2">
    <citation type="submission" date="2024-07" db="EMBL/GenBank/DDBJ databases">
        <authorList>
            <person name="Akdeniz Z."/>
        </authorList>
    </citation>
    <scope>NUCLEOTIDE SEQUENCE [LARGE SCALE GENOMIC DNA]</scope>
</reference>
<dbReference type="EMBL" id="CAXDID020000014">
    <property type="protein sequence ID" value="CAL5982463.1"/>
    <property type="molecule type" value="Genomic_DNA"/>
</dbReference>
<evidence type="ECO:0000313" key="1">
    <source>
        <dbReference type="EMBL" id="CAI9952337.1"/>
    </source>
</evidence>
<dbReference type="AlphaFoldDB" id="A0AA86QFQ3"/>
<sequence length="372" mass="44056">MQRVDIQATKNNLSNDENKIFEKQPRRKKYNEKDYEQKLALVQIINQLWRQNKQIAPDVREEKIKQWLYDEKQRTKQVTSLKTKDINNLIYYQLQKLKRNELEHAQQSQNVICNDNSSTLQLNVSDAKQPNPESSQFTRKFDKLEYVDFSDEKIVSVSSEQKSAESFIYSVSEDRFQIYEFKPLTCANTSHDEQYMQRQKELIQQQIKLDQKQKFEACVLEAINAYYFMTEGVKFATINEALLNYRKYVLGLGSGRPSKIHLNLKKIANTCEITEKQCNQQFQTLLANAGEEVDQCVKQQVVNRIHQLVKEMQSSQIEVAQCFKAEMKEECADRDKQIKQIIENEFQFKKKPNINFKQISNYINYHLRKLKD</sequence>
<protein>
    <submittedName>
        <fullName evidence="2">Hypothetical_protein</fullName>
    </submittedName>
</protein>
<reference evidence="1" key="1">
    <citation type="submission" date="2023-06" db="EMBL/GenBank/DDBJ databases">
        <authorList>
            <person name="Kurt Z."/>
        </authorList>
    </citation>
    <scope>NUCLEOTIDE SEQUENCE</scope>
</reference>
<comment type="caution">
    <text evidence="1">The sequence shown here is derived from an EMBL/GenBank/DDBJ whole genome shotgun (WGS) entry which is preliminary data.</text>
</comment>
<dbReference type="Proteomes" id="UP001642409">
    <property type="component" value="Unassembled WGS sequence"/>
</dbReference>
<proteinExistence type="predicted"/>
<organism evidence="1">
    <name type="scientific">Hexamita inflata</name>
    <dbReference type="NCBI Taxonomy" id="28002"/>
    <lineage>
        <taxon>Eukaryota</taxon>
        <taxon>Metamonada</taxon>
        <taxon>Diplomonadida</taxon>
        <taxon>Hexamitidae</taxon>
        <taxon>Hexamitinae</taxon>
        <taxon>Hexamita</taxon>
    </lineage>
</organism>